<dbReference type="NCBIfam" id="NF003588">
    <property type="entry name" value="PRK05254.1-1"/>
    <property type="match status" value="1"/>
</dbReference>
<accession>A0A9D1UQR2</accession>
<dbReference type="Pfam" id="PF03167">
    <property type="entry name" value="UDG"/>
    <property type="match status" value="1"/>
</dbReference>
<dbReference type="NCBIfam" id="NF003592">
    <property type="entry name" value="PRK05254.1-5"/>
    <property type="match status" value="1"/>
</dbReference>
<gene>
    <name evidence="8" type="primary">ung</name>
    <name evidence="12" type="ORF">H9867_08995</name>
</gene>
<comment type="subcellular location">
    <subcellularLocation>
        <location evidence="8">Cytoplasm</location>
    </subcellularLocation>
</comment>
<name>A0A9D1UQR2_9CORY</name>
<protein>
    <recommendedName>
        <fullName evidence="4 8">Uracil-DNA glycosylase</fullName>
        <shortName evidence="8">UDG</shortName>
        <ecNumber evidence="4 8">3.2.2.27</ecNumber>
    </recommendedName>
</protein>
<dbReference type="HAMAP" id="MF_00148">
    <property type="entry name" value="UDG"/>
    <property type="match status" value="1"/>
</dbReference>
<evidence type="ECO:0000313" key="13">
    <source>
        <dbReference type="Proteomes" id="UP000824189"/>
    </source>
</evidence>
<keyword evidence="7 8" id="KW-0234">DNA repair</keyword>
<evidence type="ECO:0000256" key="8">
    <source>
        <dbReference type="HAMAP-Rule" id="MF_00148"/>
    </source>
</evidence>
<dbReference type="Proteomes" id="UP000824189">
    <property type="component" value="Unassembled WGS sequence"/>
</dbReference>
<dbReference type="GO" id="GO:0097510">
    <property type="term" value="P:base-excision repair, AP site formation via deaminated base removal"/>
    <property type="evidence" value="ECO:0007669"/>
    <property type="project" value="TreeGrafter"/>
</dbReference>
<dbReference type="GO" id="GO:0005737">
    <property type="term" value="C:cytoplasm"/>
    <property type="evidence" value="ECO:0007669"/>
    <property type="project" value="UniProtKB-SubCell"/>
</dbReference>
<comment type="caution">
    <text evidence="12">The sequence shown here is derived from an EMBL/GenBank/DDBJ whole genome shotgun (WGS) entry which is preliminary data.</text>
</comment>
<feature type="active site" description="Proton acceptor" evidence="8 9">
    <location>
        <position position="62"/>
    </location>
</feature>
<evidence type="ECO:0000256" key="6">
    <source>
        <dbReference type="ARBA" id="ARBA00022801"/>
    </source>
</evidence>
<evidence type="ECO:0000259" key="11">
    <source>
        <dbReference type="SMART" id="SM00986"/>
    </source>
</evidence>
<comment type="catalytic activity">
    <reaction evidence="1 8 10">
        <text>Hydrolyzes single-stranded DNA or mismatched double-stranded DNA and polynucleotides, releasing free uracil.</text>
        <dbReference type="EC" id="3.2.2.27"/>
    </reaction>
</comment>
<evidence type="ECO:0000256" key="5">
    <source>
        <dbReference type="ARBA" id="ARBA00022763"/>
    </source>
</evidence>
<evidence type="ECO:0000256" key="9">
    <source>
        <dbReference type="PROSITE-ProRule" id="PRU10072"/>
    </source>
</evidence>
<feature type="domain" description="Uracil-DNA glycosylase-like" evidence="11">
    <location>
        <begin position="47"/>
        <end position="206"/>
    </location>
</feature>
<dbReference type="InterPro" id="IPR002043">
    <property type="entry name" value="UDG_fam1"/>
</dbReference>
<dbReference type="CDD" id="cd10027">
    <property type="entry name" value="UDG-F1-like"/>
    <property type="match status" value="1"/>
</dbReference>
<evidence type="ECO:0000313" key="12">
    <source>
        <dbReference type="EMBL" id="HIW96597.1"/>
    </source>
</evidence>
<keyword evidence="8" id="KW-0963">Cytoplasm</keyword>
<dbReference type="SMART" id="SM00987">
    <property type="entry name" value="UreE_C"/>
    <property type="match status" value="1"/>
</dbReference>
<dbReference type="PANTHER" id="PTHR11264">
    <property type="entry name" value="URACIL-DNA GLYCOSYLASE"/>
    <property type="match status" value="1"/>
</dbReference>
<keyword evidence="6 8" id="KW-0378">Hydrolase</keyword>
<comment type="similarity">
    <text evidence="3 8 10">Belongs to the uracil-DNA glycosylase (UDG) superfamily. UNG family.</text>
</comment>
<evidence type="ECO:0000256" key="2">
    <source>
        <dbReference type="ARBA" id="ARBA00002631"/>
    </source>
</evidence>
<dbReference type="InterPro" id="IPR036895">
    <property type="entry name" value="Uracil-DNA_glycosylase-like_sf"/>
</dbReference>
<organism evidence="12 13">
    <name type="scientific">Candidatus Corynebacterium gallistercoris</name>
    <dbReference type="NCBI Taxonomy" id="2838530"/>
    <lineage>
        <taxon>Bacteria</taxon>
        <taxon>Bacillati</taxon>
        <taxon>Actinomycetota</taxon>
        <taxon>Actinomycetes</taxon>
        <taxon>Mycobacteriales</taxon>
        <taxon>Corynebacteriaceae</taxon>
        <taxon>Corynebacterium</taxon>
    </lineage>
</organism>
<dbReference type="AlphaFoldDB" id="A0A9D1UQR2"/>
<dbReference type="EC" id="3.2.2.27" evidence="4 8"/>
<evidence type="ECO:0000256" key="4">
    <source>
        <dbReference type="ARBA" id="ARBA00012030"/>
    </source>
</evidence>
<reference evidence="12" key="1">
    <citation type="journal article" date="2021" name="PeerJ">
        <title>Extensive microbial diversity within the chicken gut microbiome revealed by metagenomics and culture.</title>
        <authorList>
            <person name="Gilroy R."/>
            <person name="Ravi A."/>
            <person name="Getino M."/>
            <person name="Pursley I."/>
            <person name="Horton D.L."/>
            <person name="Alikhan N.F."/>
            <person name="Baker D."/>
            <person name="Gharbi K."/>
            <person name="Hall N."/>
            <person name="Watson M."/>
            <person name="Adriaenssens E.M."/>
            <person name="Foster-Nyarko E."/>
            <person name="Jarju S."/>
            <person name="Secka A."/>
            <person name="Antonio M."/>
            <person name="Oren A."/>
            <person name="Chaudhuri R.R."/>
            <person name="La Ragione R."/>
            <person name="Hildebrand F."/>
            <person name="Pallen M.J."/>
        </authorList>
    </citation>
    <scope>NUCLEOTIDE SEQUENCE</scope>
    <source>
        <strain evidence="12">4376</strain>
    </source>
</reference>
<dbReference type="PROSITE" id="PS00130">
    <property type="entry name" value="U_DNA_GLYCOSYLASE"/>
    <property type="match status" value="1"/>
</dbReference>
<evidence type="ECO:0000256" key="10">
    <source>
        <dbReference type="RuleBase" id="RU003780"/>
    </source>
</evidence>
<keyword evidence="12" id="KW-0326">Glycosidase</keyword>
<dbReference type="GO" id="GO:0004844">
    <property type="term" value="F:uracil DNA N-glycosylase activity"/>
    <property type="evidence" value="ECO:0007669"/>
    <property type="project" value="UniProtKB-UniRule"/>
</dbReference>
<proteinExistence type="inferred from homology"/>
<dbReference type="NCBIfam" id="TIGR00628">
    <property type="entry name" value="ung"/>
    <property type="match status" value="1"/>
</dbReference>
<sequence length="220" mass="23710">MALEQFLDTIHPDWELPGLSEILGELDRRAAEGEFILPDRPNVLRALQVPPSAVRVLIVGQDPYPTPGHAVGLAFSAELPAGEPLPKSLNNIYKEYSSDLGLPVPTNGDLSPWIDQGVLLLNRVLTVSAGQAGSHRNIGWEAITDSAVGQIAGNDHLAAILWGKQAQQFVPTIGEQRCVTSPHPSPLSAYRGFFGSRPFTRANAILSQQGADPVNWDLGR</sequence>
<dbReference type="SUPFAM" id="SSF52141">
    <property type="entry name" value="Uracil-DNA glycosylase-like"/>
    <property type="match status" value="1"/>
</dbReference>
<evidence type="ECO:0000256" key="7">
    <source>
        <dbReference type="ARBA" id="ARBA00023204"/>
    </source>
</evidence>
<dbReference type="InterPro" id="IPR005122">
    <property type="entry name" value="Uracil-DNA_glycosylase-like"/>
</dbReference>
<dbReference type="EMBL" id="DXFZ01000108">
    <property type="protein sequence ID" value="HIW96597.1"/>
    <property type="molecule type" value="Genomic_DNA"/>
</dbReference>
<evidence type="ECO:0000256" key="1">
    <source>
        <dbReference type="ARBA" id="ARBA00001400"/>
    </source>
</evidence>
<reference evidence="12" key="2">
    <citation type="submission" date="2021-04" db="EMBL/GenBank/DDBJ databases">
        <authorList>
            <person name="Gilroy R."/>
        </authorList>
    </citation>
    <scope>NUCLEOTIDE SEQUENCE</scope>
    <source>
        <strain evidence="12">4376</strain>
    </source>
</reference>
<dbReference type="InterPro" id="IPR018085">
    <property type="entry name" value="Ura-DNA_Glyclase_AS"/>
</dbReference>
<dbReference type="Gene3D" id="3.40.470.10">
    <property type="entry name" value="Uracil-DNA glycosylase-like domain"/>
    <property type="match status" value="1"/>
</dbReference>
<comment type="function">
    <text evidence="2 8 10">Excises uracil residues from the DNA which can arise as a result of misincorporation of dUMP residues by DNA polymerase or due to deamination of cytosine.</text>
</comment>
<dbReference type="SMART" id="SM00986">
    <property type="entry name" value="UDG"/>
    <property type="match status" value="1"/>
</dbReference>
<keyword evidence="5 8" id="KW-0227">DNA damage</keyword>
<dbReference type="PANTHER" id="PTHR11264:SF0">
    <property type="entry name" value="URACIL-DNA GLYCOSYLASE"/>
    <property type="match status" value="1"/>
</dbReference>
<evidence type="ECO:0000256" key="3">
    <source>
        <dbReference type="ARBA" id="ARBA00008184"/>
    </source>
</evidence>